<evidence type="ECO:0000256" key="6">
    <source>
        <dbReference type="PIRSR" id="PIRSR602081-1"/>
    </source>
</evidence>
<evidence type="ECO:0000256" key="5">
    <source>
        <dbReference type="ARBA" id="ARBA00022991"/>
    </source>
</evidence>
<dbReference type="InterPro" id="IPR036134">
    <property type="entry name" value="Crypto/Photolyase_FAD-like_sf"/>
</dbReference>
<protein>
    <recommendedName>
        <fullName evidence="2 7">Cryptochrome DASH</fullName>
    </recommendedName>
</protein>
<dbReference type="GO" id="GO:0003913">
    <property type="term" value="F:DNA photolyase activity"/>
    <property type="evidence" value="ECO:0007669"/>
    <property type="project" value="InterPro"/>
</dbReference>
<evidence type="ECO:0000256" key="7">
    <source>
        <dbReference type="RuleBase" id="RU367151"/>
    </source>
</evidence>
<keyword evidence="5 7" id="KW-0157">Chromophore</keyword>
<comment type="cofactor">
    <cofactor evidence="7">
        <name>(6R)-5,10-methylene-5,6,7,8-tetrahydrofolate</name>
        <dbReference type="ChEBI" id="CHEBI:15636"/>
    </cofactor>
    <text evidence="7">Binds 1 5,10-methenyltetrahydrofolate (MTHF) per subunit.</text>
</comment>
<dbReference type="InterPro" id="IPR005101">
    <property type="entry name" value="Cryptochr/Photolyase_FAD-bd"/>
</dbReference>
<dbReference type="GO" id="GO:0071949">
    <property type="term" value="F:FAD binding"/>
    <property type="evidence" value="ECO:0007669"/>
    <property type="project" value="TreeGrafter"/>
</dbReference>
<reference evidence="9 10" key="1">
    <citation type="submission" date="2019-08" db="EMBL/GenBank/DDBJ databases">
        <title>Complete genome sequence of Arcobacter acticola.</title>
        <authorList>
            <person name="Miller W."/>
        </authorList>
    </citation>
    <scope>NUCLEOTIDE SEQUENCE [LARGE SCALE GENOMIC DNA]</scope>
    <source>
        <strain evidence="9 10">KCTC 52212</strain>
    </source>
</reference>
<proteinExistence type="inferred from homology"/>
<evidence type="ECO:0000313" key="10">
    <source>
        <dbReference type="Proteomes" id="UP000503483"/>
    </source>
</evidence>
<evidence type="ECO:0000256" key="3">
    <source>
        <dbReference type="ARBA" id="ARBA00022630"/>
    </source>
</evidence>
<dbReference type="Gene3D" id="1.25.40.80">
    <property type="match status" value="1"/>
</dbReference>
<dbReference type="GO" id="GO:0003677">
    <property type="term" value="F:DNA binding"/>
    <property type="evidence" value="ECO:0007669"/>
    <property type="project" value="TreeGrafter"/>
</dbReference>
<organism evidence="9 10">
    <name type="scientific">Arcobacter acticola</name>
    <dbReference type="NCBI Taxonomy" id="1849015"/>
    <lineage>
        <taxon>Bacteria</taxon>
        <taxon>Pseudomonadati</taxon>
        <taxon>Campylobacterota</taxon>
        <taxon>Epsilonproteobacteria</taxon>
        <taxon>Campylobacterales</taxon>
        <taxon>Arcobacteraceae</taxon>
        <taxon>Arcobacter</taxon>
    </lineage>
</organism>
<dbReference type="Pfam" id="PF00875">
    <property type="entry name" value="DNA_photolyase"/>
    <property type="match status" value="1"/>
</dbReference>
<evidence type="ECO:0000256" key="2">
    <source>
        <dbReference type="ARBA" id="ARBA00017881"/>
    </source>
</evidence>
<feature type="domain" description="Photolyase/cryptochrome alpha/beta" evidence="8">
    <location>
        <begin position="2"/>
        <end position="126"/>
    </location>
</feature>
<dbReference type="InterPro" id="IPR036155">
    <property type="entry name" value="Crypto/Photolyase_N_sf"/>
</dbReference>
<name>A0A6M8F470_9BACT</name>
<dbReference type="GO" id="GO:0000719">
    <property type="term" value="P:photoreactive repair"/>
    <property type="evidence" value="ECO:0007669"/>
    <property type="project" value="TreeGrafter"/>
</dbReference>
<comment type="cofactor">
    <cofactor evidence="6 7">
        <name>FAD</name>
        <dbReference type="ChEBI" id="CHEBI:57692"/>
    </cofactor>
    <text evidence="6 7">Binds 1 FAD per subunit.</text>
</comment>
<keyword evidence="3 6" id="KW-0285">Flavoprotein</keyword>
<dbReference type="InterPro" id="IPR006050">
    <property type="entry name" value="DNA_photolyase_N"/>
</dbReference>
<dbReference type="Gene3D" id="1.10.579.10">
    <property type="entry name" value="DNA Cyclobutane Dipyrimidine Photolyase, subunit A, domain 3"/>
    <property type="match status" value="1"/>
</dbReference>
<dbReference type="EMBL" id="CP042652">
    <property type="protein sequence ID" value="QKE30024.1"/>
    <property type="molecule type" value="Genomic_DNA"/>
</dbReference>
<feature type="binding site" evidence="6">
    <location>
        <begin position="259"/>
        <end position="266"/>
    </location>
    <ligand>
        <name>FAD</name>
        <dbReference type="ChEBI" id="CHEBI:57692"/>
    </ligand>
</feature>
<dbReference type="PROSITE" id="PS51645">
    <property type="entry name" value="PHR_CRY_ALPHA_BETA"/>
    <property type="match status" value="1"/>
</dbReference>
<dbReference type="Proteomes" id="UP000503483">
    <property type="component" value="Chromosome"/>
</dbReference>
<accession>A0A6M8F470</accession>
<keyword evidence="10" id="KW-1185">Reference proteome</keyword>
<evidence type="ECO:0000259" key="8">
    <source>
        <dbReference type="PROSITE" id="PS51645"/>
    </source>
</evidence>
<dbReference type="InterPro" id="IPR002081">
    <property type="entry name" value="Cryptochrome/DNA_photolyase_1"/>
</dbReference>
<dbReference type="InterPro" id="IPR014729">
    <property type="entry name" value="Rossmann-like_a/b/a_fold"/>
</dbReference>
<dbReference type="KEGG" id="paco:AACT_2972"/>
<dbReference type="NCBIfam" id="TIGR02765">
    <property type="entry name" value="crypto_DASH"/>
    <property type="match status" value="1"/>
</dbReference>
<keyword evidence="4 6" id="KW-0274">FAD</keyword>
<dbReference type="RefSeq" id="WP_172128309.1">
    <property type="nucleotide sequence ID" value="NZ_CP042652.1"/>
</dbReference>
<dbReference type="Gene3D" id="3.40.50.620">
    <property type="entry name" value="HUPs"/>
    <property type="match status" value="1"/>
</dbReference>
<gene>
    <name evidence="9" type="ORF">AACT_2972</name>
</gene>
<sequence length="427" mass="50599">MKLAIIIFRNNLRIDDNHCLYDACNENDYVLGLYSLELLKGEIFDFKKCDIFREKLIKESLLCLKTNLLKYDINLGIVDDIEQSLKELSGSYEITIYYDEEVGTEEKSFEKKLQKYPYKSFFSQTMIEPFVFDYKKSFSHFRNKAEKIEIQKPLDKIFRKKTIEFKSLDIKIPTVSIQNSNAIVFKGGEDEALKQLEMYLPKIHEYKSTRNEMSGFDNSTKFSAYLAIGCISPRRIYHEIKIQEEKTYKSDSSYWIYFELLWRDFFYLVMKYSENKLFLKSGIKEINYNFRKDEKSLKNFFNASTGVDLIDASINELKSSAWLSNRNRQIVASYFVKNLGLDWRIGAAFFESLLVDYNPASNYGNWAYQSHVGNDSSYRIFDIERQTQMYNGKDYINKWLNKEKSKENIDYRTMGEVVKKEVFFESE</sequence>
<comment type="function">
    <text evidence="7">May have a photoreceptor function.</text>
</comment>
<dbReference type="Pfam" id="PF03441">
    <property type="entry name" value="FAD_binding_7"/>
    <property type="match status" value="1"/>
</dbReference>
<comment type="similarity">
    <text evidence="1 7">Belongs to the DNA photolyase class-1 family.</text>
</comment>
<dbReference type="PANTHER" id="PTHR11455">
    <property type="entry name" value="CRYPTOCHROME"/>
    <property type="match status" value="1"/>
</dbReference>
<dbReference type="AlphaFoldDB" id="A0A6M8F470"/>
<evidence type="ECO:0000313" key="9">
    <source>
        <dbReference type="EMBL" id="QKE30024.1"/>
    </source>
</evidence>
<dbReference type="PANTHER" id="PTHR11455:SF22">
    <property type="entry name" value="CRYPTOCHROME DASH"/>
    <property type="match status" value="1"/>
</dbReference>
<feature type="binding site" evidence="6">
    <location>
        <position position="206"/>
    </location>
    <ligand>
        <name>FAD</name>
        <dbReference type="ChEBI" id="CHEBI:57692"/>
    </ligand>
</feature>
<dbReference type="PRINTS" id="PR00147">
    <property type="entry name" value="DNAPHOTLYASE"/>
</dbReference>
<dbReference type="SUPFAM" id="SSF48173">
    <property type="entry name" value="Cryptochrome/photolyase FAD-binding domain"/>
    <property type="match status" value="1"/>
</dbReference>
<evidence type="ECO:0000256" key="4">
    <source>
        <dbReference type="ARBA" id="ARBA00022827"/>
    </source>
</evidence>
<dbReference type="SUPFAM" id="SSF52425">
    <property type="entry name" value="Cryptochrome/photolyase, N-terminal domain"/>
    <property type="match status" value="1"/>
</dbReference>
<dbReference type="InterPro" id="IPR014133">
    <property type="entry name" value="Cry_DASH"/>
</dbReference>
<feature type="binding site" evidence="6">
    <location>
        <begin position="219"/>
        <end position="223"/>
    </location>
    <ligand>
        <name>FAD</name>
        <dbReference type="ChEBI" id="CHEBI:57692"/>
    </ligand>
</feature>
<evidence type="ECO:0000256" key="1">
    <source>
        <dbReference type="ARBA" id="ARBA00005862"/>
    </source>
</evidence>